<dbReference type="CDD" id="cd00882">
    <property type="entry name" value="Ras_like_GTPase"/>
    <property type="match status" value="1"/>
</dbReference>
<evidence type="ECO:0000313" key="5">
    <source>
        <dbReference type="EMBL" id="KTC68906.1"/>
    </source>
</evidence>
<name>A0A378I9A9_9GAMM</name>
<evidence type="ECO:0000256" key="1">
    <source>
        <dbReference type="ARBA" id="ARBA00022741"/>
    </source>
</evidence>
<keyword evidence="1" id="KW-0547">Nucleotide-binding</keyword>
<evidence type="ECO:0000256" key="4">
    <source>
        <dbReference type="SAM" id="Phobius"/>
    </source>
</evidence>
<reference evidence="5 7" key="1">
    <citation type="submission" date="2015-11" db="EMBL/GenBank/DDBJ databases">
        <title>Genomic analysis of 38 Legionella species identifies large and diverse effector repertoires.</title>
        <authorList>
            <person name="Burstein D."/>
            <person name="Amaro F."/>
            <person name="Zusman T."/>
            <person name="Lifshitz Z."/>
            <person name="Cohen O."/>
            <person name="Gilbert J.A."/>
            <person name="Pupko T."/>
            <person name="Shuman H.A."/>
            <person name="Segal G."/>
        </authorList>
    </citation>
    <scope>NUCLEOTIDE SEQUENCE [LARGE SCALE GENOMIC DNA]</scope>
    <source>
        <strain evidence="5 7">CDC#1407-AL-14</strain>
    </source>
</reference>
<feature type="transmembrane region" description="Helical" evidence="4">
    <location>
        <begin position="306"/>
        <end position="327"/>
    </location>
</feature>
<dbReference type="STRING" id="28083.Lbir_2439"/>
<evidence type="ECO:0000313" key="6">
    <source>
        <dbReference type="EMBL" id="STX31422.1"/>
    </source>
</evidence>
<feature type="region of interest" description="Disordered" evidence="3">
    <location>
        <begin position="357"/>
        <end position="376"/>
    </location>
</feature>
<dbReference type="OrthoDB" id="5650380at2"/>
<feature type="compositionally biased region" description="Basic and acidic residues" evidence="3">
    <location>
        <begin position="366"/>
        <end position="376"/>
    </location>
</feature>
<dbReference type="EMBL" id="LNXT01000044">
    <property type="protein sequence ID" value="KTC68906.1"/>
    <property type="molecule type" value="Genomic_DNA"/>
</dbReference>
<dbReference type="EMBL" id="UGNW01000001">
    <property type="protein sequence ID" value="STX31422.1"/>
    <property type="molecule type" value="Genomic_DNA"/>
</dbReference>
<protein>
    <recommendedName>
        <fullName evidence="9">Rho GTPase (Miro-like)</fullName>
    </recommendedName>
</protein>
<evidence type="ECO:0000256" key="3">
    <source>
        <dbReference type="SAM" id="MobiDB-lite"/>
    </source>
</evidence>
<dbReference type="Proteomes" id="UP000255066">
    <property type="component" value="Unassembled WGS sequence"/>
</dbReference>
<dbReference type="Pfam" id="PF00025">
    <property type="entry name" value="Arf"/>
    <property type="match status" value="1"/>
</dbReference>
<dbReference type="GO" id="GO:0005525">
    <property type="term" value="F:GTP binding"/>
    <property type="evidence" value="ECO:0007669"/>
    <property type="project" value="UniProtKB-KW"/>
</dbReference>
<evidence type="ECO:0000313" key="8">
    <source>
        <dbReference type="Proteomes" id="UP000255066"/>
    </source>
</evidence>
<keyword evidence="2" id="KW-0342">GTP-binding</keyword>
<evidence type="ECO:0000313" key="7">
    <source>
        <dbReference type="Proteomes" id="UP000054735"/>
    </source>
</evidence>
<organism evidence="6 8">
    <name type="scientific">Legionella birminghamensis</name>
    <dbReference type="NCBI Taxonomy" id="28083"/>
    <lineage>
        <taxon>Bacteria</taxon>
        <taxon>Pseudomonadati</taxon>
        <taxon>Pseudomonadota</taxon>
        <taxon>Gammaproteobacteria</taxon>
        <taxon>Legionellales</taxon>
        <taxon>Legionellaceae</taxon>
        <taxon>Legionella</taxon>
    </lineage>
</organism>
<dbReference type="Gene3D" id="3.40.50.300">
    <property type="entry name" value="P-loop containing nucleotide triphosphate hydrolases"/>
    <property type="match status" value="1"/>
</dbReference>
<dbReference type="InterPro" id="IPR006689">
    <property type="entry name" value="Small_GTPase_ARF/SAR"/>
</dbReference>
<evidence type="ECO:0000256" key="2">
    <source>
        <dbReference type="ARBA" id="ARBA00023134"/>
    </source>
</evidence>
<keyword evidence="4" id="KW-1133">Transmembrane helix</keyword>
<keyword evidence="7" id="KW-1185">Reference proteome</keyword>
<sequence length="376" mass="42088">MFFKTNIAVIGNRKSGKTAIINYLRDVPFSSEELPSDFFYTKQVQSSSFKLNINELSVDSFKQAKPSDWDRYIKDIDILIYCVDLTEVFSPGSSGPFQALNLEAFNLSAAKPNLTTFLLLTKYDQLSDQLHDNVEALKTQLSQSGFNYTLVTSAKPEPIIHLPSKGSAGIKKLKRKVYQHLEEQPVNYAISLLGEDYPELQKALKELHTALKHLPISERLRIENETVNMLQRFVKGDNAAKLAAIKYYRQTCTKILYENPDSSFRWRKWYSRVLVKILLITCFILSVALAGFAIGLAMGAQLTGPGALFVAAFGALLGALAGIYLATKLPFDQFLGKFSLFTPKEEAALDKVIKAATPEEEEDTEANDKEDLFSLV</sequence>
<keyword evidence="4" id="KW-0812">Transmembrane</keyword>
<accession>A0A378I9A9</accession>
<gene>
    <name evidence="5" type="ORF">Lbir_2439</name>
    <name evidence="6" type="ORF">NCTC12437_01195</name>
</gene>
<dbReference type="RefSeq" id="WP_058524440.1">
    <property type="nucleotide sequence ID" value="NZ_CAAAHV010000003.1"/>
</dbReference>
<dbReference type="GO" id="GO:0003924">
    <property type="term" value="F:GTPase activity"/>
    <property type="evidence" value="ECO:0007669"/>
    <property type="project" value="InterPro"/>
</dbReference>
<keyword evidence="4" id="KW-0472">Membrane</keyword>
<dbReference type="SUPFAM" id="SSF52540">
    <property type="entry name" value="P-loop containing nucleoside triphosphate hydrolases"/>
    <property type="match status" value="1"/>
</dbReference>
<dbReference type="AlphaFoldDB" id="A0A378I9A9"/>
<evidence type="ECO:0008006" key="9">
    <source>
        <dbReference type="Google" id="ProtNLM"/>
    </source>
</evidence>
<dbReference type="Proteomes" id="UP000054735">
    <property type="component" value="Unassembled WGS sequence"/>
</dbReference>
<proteinExistence type="predicted"/>
<reference evidence="6 8" key="2">
    <citation type="submission" date="2018-06" db="EMBL/GenBank/DDBJ databases">
        <authorList>
            <consortium name="Pathogen Informatics"/>
            <person name="Doyle S."/>
        </authorList>
    </citation>
    <scope>NUCLEOTIDE SEQUENCE [LARGE SCALE GENOMIC DNA]</scope>
    <source>
        <strain evidence="6 8">NCTC12437</strain>
    </source>
</reference>
<dbReference type="InterPro" id="IPR027417">
    <property type="entry name" value="P-loop_NTPase"/>
</dbReference>
<feature type="transmembrane region" description="Helical" evidence="4">
    <location>
        <begin position="273"/>
        <end position="300"/>
    </location>
</feature>